<evidence type="ECO:0000313" key="3">
    <source>
        <dbReference type="Proteomes" id="UP001457282"/>
    </source>
</evidence>
<dbReference type="Proteomes" id="UP001457282">
    <property type="component" value="Unassembled WGS sequence"/>
</dbReference>
<name>A0AAW1Y0S5_RUBAR</name>
<dbReference type="EMBL" id="JBEDUW010000002">
    <property type="protein sequence ID" value="KAK9942454.1"/>
    <property type="molecule type" value="Genomic_DNA"/>
</dbReference>
<feature type="chain" id="PRO_5043396701" evidence="1">
    <location>
        <begin position="21"/>
        <end position="97"/>
    </location>
</feature>
<keyword evidence="3" id="KW-1185">Reference proteome</keyword>
<dbReference type="AlphaFoldDB" id="A0AAW1Y0S5"/>
<sequence>MGFRFIIFCLLFLVCPHANGARDVSTKELKISEPYVTNYGARKIVKELEVSEPYMANYGARKIVKEVEISEPYMTNYGARESVKEVKVSALHEQLWR</sequence>
<keyword evidence="1" id="KW-0732">Signal</keyword>
<evidence type="ECO:0000256" key="1">
    <source>
        <dbReference type="SAM" id="SignalP"/>
    </source>
</evidence>
<proteinExistence type="predicted"/>
<protein>
    <submittedName>
        <fullName evidence="2">Uncharacterized protein</fullName>
    </submittedName>
</protein>
<organism evidence="2 3">
    <name type="scientific">Rubus argutus</name>
    <name type="common">Southern blackberry</name>
    <dbReference type="NCBI Taxonomy" id="59490"/>
    <lineage>
        <taxon>Eukaryota</taxon>
        <taxon>Viridiplantae</taxon>
        <taxon>Streptophyta</taxon>
        <taxon>Embryophyta</taxon>
        <taxon>Tracheophyta</taxon>
        <taxon>Spermatophyta</taxon>
        <taxon>Magnoliopsida</taxon>
        <taxon>eudicotyledons</taxon>
        <taxon>Gunneridae</taxon>
        <taxon>Pentapetalae</taxon>
        <taxon>rosids</taxon>
        <taxon>fabids</taxon>
        <taxon>Rosales</taxon>
        <taxon>Rosaceae</taxon>
        <taxon>Rosoideae</taxon>
        <taxon>Rosoideae incertae sedis</taxon>
        <taxon>Rubus</taxon>
    </lineage>
</organism>
<accession>A0AAW1Y0S5</accession>
<gene>
    <name evidence="2" type="ORF">M0R45_008119</name>
</gene>
<feature type="signal peptide" evidence="1">
    <location>
        <begin position="1"/>
        <end position="20"/>
    </location>
</feature>
<evidence type="ECO:0000313" key="2">
    <source>
        <dbReference type="EMBL" id="KAK9942454.1"/>
    </source>
</evidence>
<comment type="caution">
    <text evidence="2">The sequence shown here is derived from an EMBL/GenBank/DDBJ whole genome shotgun (WGS) entry which is preliminary data.</text>
</comment>
<reference evidence="2 3" key="1">
    <citation type="journal article" date="2023" name="G3 (Bethesda)">
        <title>A chromosome-length genome assembly and annotation of blackberry (Rubus argutus, cv. 'Hillquist').</title>
        <authorList>
            <person name="Bruna T."/>
            <person name="Aryal R."/>
            <person name="Dudchenko O."/>
            <person name="Sargent D.J."/>
            <person name="Mead D."/>
            <person name="Buti M."/>
            <person name="Cavallini A."/>
            <person name="Hytonen T."/>
            <person name="Andres J."/>
            <person name="Pham M."/>
            <person name="Weisz D."/>
            <person name="Mascagni F."/>
            <person name="Usai G."/>
            <person name="Natali L."/>
            <person name="Bassil N."/>
            <person name="Fernandez G.E."/>
            <person name="Lomsadze A."/>
            <person name="Armour M."/>
            <person name="Olukolu B."/>
            <person name="Poorten T."/>
            <person name="Britton C."/>
            <person name="Davik J."/>
            <person name="Ashrafi H."/>
            <person name="Aiden E.L."/>
            <person name="Borodovsky M."/>
            <person name="Worthington M."/>
        </authorList>
    </citation>
    <scope>NUCLEOTIDE SEQUENCE [LARGE SCALE GENOMIC DNA]</scope>
    <source>
        <strain evidence="2">PI 553951</strain>
    </source>
</reference>